<evidence type="ECO:0000313" key="15">
    <source>
        <dbReference type="Proteomes" id="UP001617907"/>
    </source>
</evidence>
<dbReference type="Gene3D" id="3.40.366.10">
    <property type="entry name" value="Malonyl-Coenzyme A Acyl Carrier Protein, domain 2"/>
    <property type="match status" value="1"/>
</dbReference>
<dbReference type="SMART" id="SM00826">
    <property type="entry name" value="PKS_DH"/>
    <property type="match status" value="1"/>
</dbReference>
<dbReference type="InterPro" id="IPR018201">
    <property type="entry name" value="Ketoacyl_synth_AS"/>
</dbReference>
<feature type="active site" description="Proton acceptor; for dehydratase activity" evidence="9">
    <location>
        <position position="1015"/>
    </location>
</feature>
<dbReference type="Gene3D" id="3.30.70.3290">
    <property type="match status" value="1"/>
</dbReference>
<dbReference type="InterPro" id="IPR014031">
    <property type="entry name" value="Ketoacyl_synth_C"/>
</dbReference>
<dbReference type="InterPro" id="IPR006162">
    <property type="entry name" value="Ppantetheine_attach_site"/>
</dbReference>
<feature type="compositionally biased region" description="Basic and acidic residues" evidence="10">
    <location>
        <begin position="1"/>
        <end position="21"/>
    </location>
</feature>
<dbReference type="InterPro" id="IPR049551">
    <property type="entry name" value="PKS_DH_C"/>
</dbReference>
<evidence type="ECO:0000256" key="4">
    <source>
        <dbReference type="ARBA" id="ARBA00022553"/>
    </source>
</evidence>
<gene>
    <name evidence="14" type="ORF">ACIQFM_35790</name>
</gene>
<dbReference type="PANTHER" id="PTHR43775">
    <property type="entry name" value="FATTY ACID SYNTHASE"/>
    <property type="match status" value="1"/>
</dbReference>
<evidence type="ECO:0000259" key="12">
    <source>
        <dbReference type="PROSITE" id="PS52004"/>
    </source>
</evidence>
<dbReference type="PROSITE" id="PS50075">
    <property type="entry name" value="CARRIER"/>
    <property type="match status" value="1"/>
</dbReference>
<dbReference type="SMART" id="SM01294">
    <property type="entry name" value="PKS_PP_betabranch"/>
    <property type="match status" value="1"/>
</dbReference>
<comment type="cofactor">
    <cofactor evidence="1">
        <name>pantetheine 4'-phosphate</name>
        <dbReference type="ChEBI" id="CHEBI:47942"/>
    </cofactor>
</comment>
<keyword evidence="7" id="KW-0511">Multifunctional enzyme</keyword>
<dbReference type="Pfam" id="PF22953">
    <property type="entry name" value="SpnB_Rossmann"/>
    <property type="match status" value="1"/>
</dbReference>
<dbReference type="Pfam" id="PF08659">
    <property type="entry name" value="KR"/>
    <property type="match status" value="1"/>
</dbReference>
<dbReference type="InterPro" id="IPR049900">
    <property type="entry name" value="PKS_mFAS_DH"/>
</dbReference>
<dbReference type="Pfam" id="PF21089">
    <property type="entry name" value="PKS_DH_N"/>
    <property type="match status" value="1"/>
</dbReference>
<evidence type="ECO:0000256" key="5">
    <source>
        <dbReference type="ARBA" id="ARBA00022679"/>
    </source>
</evidence>
<organism evidence="14 15">
    <name type="scientific">Streptomyces ardesiacus</name>
    <dbReference type="NCBI Taxonomy" id="285564"/>
    <lineage>
        <taxon>Bacteria</taxon>
        <taxon>Bacillati</taxon>
        <taxon>Actinomycetota</taxon>
        <taxon>Actinomycetes</taxon>
        <taxon>Kitasatosporales</taxon>
        <taxon>Streptomycetaceae</taxon>
        <taxon>Streptomyces</taxon>
    </lineage>
</organism>
<dbReference type="Gene3D" id="3.40.50.720">
    <property type="entry name" value="NAD(P)-binding Rossmann-like Domain"/>
    <property type="match status" value="1"/>
</dbReference>
<dbReference type="InterPro" id="IPR057326">
    <property type="entry name" value="KR_dom"/>
</dbReference>
<dbReference type="SUPFAM" id="SSF51735">
    <property type="entry name" value="NAD(P)-binding Rossmann-fold domains"/>
    <property type="match status" value="2"/>
</dbReference>
<dbReference type="InterPro" id="IPR020806">
    <property type="entry name" value="PKS_PP-bd"/>
</dbReference>
<evidence type="ECO:0000256" key="7">
    <source>
        <dbReference type="ARBA" id="ARBA00023268"/>
    </source>
</evidence>
<reference evidence="14 15" key="1">
    <citation type="submission" date="2024-10" db="EMBL/GenBank/DDBJ databases">
        <title>The Natural Products Discovery Center: Release of the First 8490 Sequenced Strains for Exploring Actinobacteria Biosynthetic Diversity.</title>
        <authorList>
            <person name="Kalkreuter E."/>
            <person name="Kautsar S.A."/>
            <person name="Yang D."/>
            <person name="Bader C.D."/>
            <person name="Teijaro C.N."/>
            <person name="Fluegel L."/>
            <person name="Davis C.M."/>
            <person name="Simpson J.R."/>
            <person name="Lauterbach L."/>
            <person name="Steele A.D."/>
            <person name="Gui C."/>
            <person name="Meng S."/>
            <person name="Li G."/>
            <person name="Viehrig K."/>
            <person name="Ye F."/>
            <person name="Su P."/>
            <person name="Kiefer A.F."/>
            <person name="Nichols A."/>
            <person name="Cepeda A.J."/>
            <person name="Yan W."/>
            <person name="Fan B."/>
            <person name="Jiang Y."/>
            <person name="Adhikari A."/>
            <person name="Zheng C.-J."/>
            <person name="Schuster L."/>
            <person name="Cowan T.M."/>
            <person name="Smanski M.J."/>
            <person name="Chevrette M.G."/>
            <person name="De Carvalho L.P.S."/>
            <person name="Shen B."/>
        </authorList>
    </citation>
    <scope>NUCLEOTIDE SEQUENCE [LARGE SCALE GENOMIC DNA]</scope>
    <source>
        <strain evidence="14 15">NPDC093086</strain>
    </source>
</reference>
<dbReference type="EMBL" id="JBIVPC010000035">
    <property type="protein sequence ID" value="MFJ6041594.1"/>
    <property type="molecule type" value="Genomic_DNA"/>
</dbReference>
<keyword evidence="8" id="KW-0012">Acyltransferase</keyword>
<dbReference type="InterPro" id="IPR014030">
    <property type="entry name" value="Ketoacyl_synth_N"/>
</dbReference>
<dbReference type="PROSITE" id="PS00012">
    <property type="entry name" value="PHOSPHOPANTETHEINE"/>
    <property type="match status" value="1"/>
</dbReference>
<keyword evidence="15" id="KW-1185">Reference proteome</keyword>
<proteinExistence type="predicted"/>
<dbReference type="Proteomes" id="UP001617907">
    <property type="component" value="Unassembled WGS sequence"/>
</dbReference>
<feature type="active site" description="Proton donor; for dehydratase activity" evidence="9">
    <location>
        <position position="1186"/>
    </location>
</feature>
<dbReference type="SMART" id="SM00823">
    <property type="entry name" value="PKS_PP"/>
    <property type="match status" value="1"/>
</dbReference>
<dbReference type="CDD" id="cd08956">
    <property type="entry name" value="KR_3_FAS_SDR_x"/>
    <property type="match status" value="1"/>
</dbReference>
<dbReference type="InterPro" id="IPR016036">
    <property type="entry name" value="Malonyl_transacylase_ACP-bd"/>
</dbReference>
<keyword evidence="5" id="KW-0808">Transferase</keyword>
<dbReference type="Pfam" id="PF00109">
    <property type="entry name" value="ketoacyl-synt"/>
    <property type="match status" value="2"/>
</dbReference>
<feature type="domain" description="Carrier" evidence="11">
    <location>
        <begin position="1735"/>
        <end position="1810"/>
    </location>
</feature>
<dbReference type="Gene3D" id="3.40.47.10">
    <property type="match status" value="2"/>
</dbReference>
<dbReference type="SUPFAM" id="SSF55048">
    <property type="entry name" value="Probable ACP-binding domain of malonyl-CoA ACP transacylase"/>
    <property type="match status" value="1"/>
</dbReference>
<dbReference type="InterPro" id="IPR032821">
    <property type="entry name" value="PKS_assoc"/>
</dbReference>
<dbReference type="InterPro" id="IPR020841">
    <property type="entry name" value="PKS_Beta-ketoAc_synthase_dom"/>
</dbReference>
<dbReference type="SUPFAM" id="SSF52151">
    <property type="entry name" value="FabD/lysophospholipase-like"/>
    <property type="match status" value="1"/>
</dbReference>
<dbReference type="Pfam" id="PF14765">
    <property type="entry name" value="PS-DH"/>
    <property type="match status" value="1"/>
</dbReference>
<comment type="pathway">
    <text evidence="2">Antibiotic biosynthesis.</text>
</comment>
<name>A0ABW8HLP7_9ACTN</name>
<dbReference type="InterPro" id="IPR015083">
    <property type="entry name" value="NorB/c/GfsB-D-like_docking"/>
</dbReference>
<dbReference type="PROSITE" id="PS52004">
    <property type="entry name" value="KS3_2"/>
    <property type="match status" value="2"/>
</dbReference>
<dbReference type="InterPro" id="IPR036291">
    <property type="entry name" value="NAD(P)-bd_dom_sf"/>
</dbReference>
<dbReference type="Pfam" id="PF00698">
    <property type="entry name" value="Acyl_transf_1"/>
    <property type="match status" value="1"/>
</dbReference>
<dbReference type="Pfam" id="PF00550">
    <property type="entry name" value="PP-binding"/>
    <property type="match status" value="1"/>
</dbReference>
<feature type="region of interest" description="N-terminal hotdog fold" evidence="9">
    <location>
        <begin position="983"/>
        <end position="1112"/>
    </location>
</feature>
<evidence type="ECO:0000313" key="14">
    <source>
        <dbReference type="EMBL" id="MFJ6041594.1"/>
    </source>
</evidence>
<dbReference type="RefSeq" id="WP_350892361.1">
    <property type="nucleotide sequence ID" value="NZ_JBEOTR010000043.1"/>
</dbReference>
<dbReference type="InterPro" id="IPR050091">
    <property type="entry name" value="PKS_NRPS_Biosynth_Enz"/>
</dbReference>
<dbReference type="Gene3D" id="3.10.129.110">
    <property type="entry name" value="Polyketide synthase dehydratase"/>
    <property type="match status" value="1"/>
</dbReference>
<dbReference type="InterPro" id="IPR009081">
    <property type="entry name" value="PP-bd_ACP"/>
</dbReference>
<dbReference type="PROSITE" id="PS00606">
    <property type="entry name" value="KS3_1"/>
    <property type="match status" value="1"/>
</dbReference>
<feature type="region of interest" description="Disordered" evidence="10">
    <location>
        <begin position="1082"/>
        <end position="1101"/>
    </location>
</feature>
<evidence type="ECO:0000256" key="8">
    <source>
        <dbReference type="ARBA" id="ARBA00023315"/>
    </source>
</evidence>
<protein>
    <submittedName>
        <fullName evidence="14">Type I polyketide synthase</fullName>
    </submittedName>
</protein>
<evidence type="ECO:0000256" key="6">
    <source>
        <dbReference type="ARBA" id="ARBA00023194"/>
    </source>
</evidence>
<feature type="region of interest" description="Disordered" evidence="10">
    <location>
        <begin position="1696"/>
        <end position="1725"/>
    </location>
</feature>
<evidence type="ECO:0000259" key="13">
    <source>
        <dbReference type="PROSITE" id="PS52019"/>
    </source>
</evidence>
<dbReference type="Pfam" id="PF16197">
    <property type="entry name" value="KAsynt_C_assoc"/>
    <property type="match status" value="1"/>
</dbReference>
<feature type="region of interest" description="Disordered" evidence="10">
    <location>
        <begin position="1"/>
        <end position="28"/>
    </location>
</feature>
<evidence type="ECO:0000256" key="10">
    <source>
        <dbReference type="SAM" id="MobiDB-lite"/>
    </source>
</evidence>
<dbReference type="SUPFAM" id="SSF53901">
    <property type="entry name" value="Thiolase-like"/>
    <property type="match status" value="2"/>
</dbReference>
<dbReference type="InterPro" id="IPR016035">
    <property type="entry name" value="Acyl_Trfase/lysoPLipase"/>
</dbReference>
<evidence type="ECO:0000256" key="1">
    <source>
        <dbReference type="ARBA" id="ARBA00001957"/>
    </source>
</evidence>
<feature type="region of interest" description="C-terminal hotdog fold" evidence="9">
    <location>
        <begin position="1125"/>
        <end position="1276"/>
    </location>
</feature>
<dbReference type="SMART" id="SM00822">
    <property type="entry name" value="PKS_KR"/>
    <property type="match status" value="1"/>
</dbReference>
<feature type="domain" description="PKS/mFAS DH" evidence="13">
    <location>
        <begin position="983"/>
        <end position="1276"/>
    </location>
</feature>
<keyword evidence="6" id="KW-0045">Antibiotic biosynthesis</keyword>
<dbReference type="InterPro" id="IPR014043">
    <property type="entry name" value="Acyl_transferase_dom"/>
</dbReference>
<sequence length="1999" mass="207000">MGVRDSRTEHGADGARDEGADRTGQADQDRLLGYLKRVTAELHQTRQRLHEAGEDEREPVAIVAMSCRYPGGVRSPEDLWRLVADGTDAIGPAPTDRGWDLGALLDTDPDGTGTGFTGEGGFVHDAGAFDAGLFGMSPREALATDPQQRILLELAWETFERAGLAPDALRGRDVGVFVGTGGQDYYDDLDADAVSDVVDGYLSTGTSAAVLSGRLSYTFGLEGPALSVDTACSSSLVATHLAAQALRRKECSLALAGGAMVMSTPTPFVAFGKQRGLAPDGRCKPFAEQADGTGWSEGAGLLLLERLSDARRNGHRVLAVIRGSAVNQDGASNGLSAPSGPAQQRVIRQALAAAGLSASEVDAVEAHGTGTTLGDPIEAHALLATYGQDRPADRPLWLGSIKSNIGHAQSAAGVSGIIKMVQALRHDTLPRTLHAAEPSSHIDWSAGRVRLLDEARPWPRSATPRRAGVSSFGISGTNVHLILEEAPAPDPEPATGDSPDRGGAGAPDGVPVPLVVSGRGAEALRAQAARLLEHAEHAEHGAHDGDVDTALVDTAYSLATGRASLDHRAVVLATDRTTARRGLAALSAGDSAPNTFSGTATNGLTAFLFTGQGSQRPGMGEELYAAFPAYAEALDTVCEAFDGLLGRPLREVLTARPGTPEAALLDETEYTQAALFAVEVALFRLLESWSLLPDFVAGHSIGELAAAHVAGVFSLADACTLVAARGRLMQALPAGGAMVAVRATEEETATLLHGRTDVAVAAVNGPRSVVISGAEEAVLEVAALLEERGSSTRRLRVSHAFHSPLMDAMTADFRKVADSVEYRAPHIPLVSTLTGRRATAAELCSADYWVRHARETVRHHDAVRSLADEEVTRFVELGPDGVLSAMAEETDTSGPAHDAPAAGPAVLRVPLLRAGRPGTATLLSALARMYVSGLAPDWEAVFAGLGARRTDLPTYAFRHRRYWLDERAAGRGPAAVGLDPADHPLLGALTVLADEGGAVLTGRLSTTTRGWLAEHRVHGAAVLPGTAFVDLALWAGEQVGHPHVDELTLLAPLPVPAGDGIRIQVVVGAADDAGARSFGVYSRADDAPGQESGTPEWTHHAGGVLTGRREDHARLDPAPWPPSGARPVALDDLYPRLAAAGLDYGPSFHGLRAVWQHGEDVLAEVALPAEAGHDSARHALHPAVLDAATHALAASLGSDATSSGSAGTPTGAAAPGRLPFTWSGVSLYSRGASMLRVRFTPTTADAYTADITDSTGSPVARIDSVTFRAAGTDERLPVFRMDWVPAAGQDGAGRDTAASADGLDHTVRILPAGGPPADGQDTFEAVRATLHKTLAALQEHLNAPSEDQPRLVVVTTGATAGDAATEIDLAGAAVHGLVRSAQTEHPGRLVLLDLESGTDAADAAAFLPALLDSGEPQAAVREGTLHVARLSRVSTGSEDSGAAFPPHGTVLVTGASGALGGAVAHHLVTTHGVGSLLLLSRTGEADPRLAALATRLRELGAVVTTAACDVADRDQLAAALATVPADRPLTGVVHAAGVLDDGVVSSLTPERVDTVLPPKVAGALHLDELTRDADLTAFVLFSSVSGILGAPGQANYAAANTFLDALAARRRAQGRPALSLAWGPWLADTAPVGEGDGTTAVHGMTAGLGDTYRARMTRSGVRPLSAAEGLGLFDAALRATEPTVIPAGLGAAHLRGPAARDARRPAKGGTASTGSTPGVPYADRLRGLPESEQHTMLLDLVRGHVAAVLGHDSPLAVEPDRGFHELGFDSLTAVELRNGLATATGVRLPATLVFDHPTVTALVRHLQEELVGTAEGPVSSVLSSPATHDEPIAIVGMGCRFPGGVDSPEGLWRLVSEGTDAIGEFPEDRGWDIDGLYDPEGVRPGSTYVRHGGFLKDAADFDADFFGISPNEALTMDPQQRLLLESSWEALERAGIVPGSLRGSATGVFAGVQYHDYVGSNSTGAVVSGRVAYALGLEGPAVSVDTACSSSLVGLHLAV</sequence>
<dbReference type="InterPro" id="IPR055123">
    <property type="entry name" value="SpnB-like_Rossmann"/>
</dbReference>
<dbReference type="PANTHER" id="PTHR43775:SF51">
    <property type="entry name" value="INACTIVE PHENOLPHTHIOCEROL SYNTHESIS POLYKETIDE SYNTHASE TYPE I PKS1-RELATED"/>
    <property type="match status" value="1"/>
</dbReference>
<accession>A0ABW8HLP7</accession>
<feature type="domain" description="Ketosynthase family 3 (KS3)" evidence="12">
    <location>
        <begin position="1829"/>
        <end position="1999"/>
    </location>
</feature>
<dbReference type="InterPro" id="IPR001227">
    <property type="entry name" value="Ac_transferase_dom_sf"/>
</dbReference>
<dbReference type="Pfam" id="PF08990">
    <property type="entry name" value="Docking"/>
    <property type="match status" value="1"/>
</dbReference>
<feature type="non-terminal residue" evidence="14">
    <location>
        <position position="1999"/>
    </location>
</feature>
<keyword evidence="3" id="KW-0596">Phosphopantetheine</keyword>
<evidence type="ECO:0000256" key="9">
    <source>
        <dbReference type="PROSITE-ProRule" id="PRU01363"/>
    </source>
</evidence>
<dbReference type="Pfam" id="PF02801">
    <property type="entry name" value="Ketoacyl-synt_C"/>
    <property type="match status" value="1"/>
</dbReference>
<dbReference type="SUPFAM" id="SSF47336">
    <property type="entry name" value="ACP-like"/>
    <property type="match status" value="1"/>
</dbReference>
<dbReference type="InterPro" id="IPR036736">
    <property type="entry name" value="ACP-like_sf"/>
</dbReference>
<keyword evidence="4" id="KW-0597">Phosphoprotein</keyword>
<dbReference type="InterPro" id="IPR049552">
    <property type="entry name" value="PKS_DH_N"/>
</dbReference>
<feature type="region of interest" description="Disordered" evidence="10">
    <location>
        <begin position="487"/>
        <end position="510"/>
    </location>
</feature>
<dbReference type="PROSITE" id="PS52019">
    <property type="entry name" value="PKS_MFAS_DH"/>
    <property type="match status" value="1"/>
</dbReference>
<dbReference type="InterPro" id="IPR013968">
    <property type="entry name" value="PKS_KR"/>
</dbReference>
<comment type="caution">
    <text evidence="14">The sequence shown here is derived from an EMBL/GenBank/DDBJ whole genome shotgun (WGS) entry which is preliminary data.</text>
</comment>
<dbReference type="InterPro" id="IPR020807">
    <property type="entry name" value="PKS_DH"/>
</dbReference>
<evidence type="ECO:0000256" key="2">
    <source>
        <dbReference type="ARBA" id="ARBA00004792"/>
    </source>
</evidence>
<dbReference type="SMART" id="SM00827">
    <property type="entry name" value="PKS_AT"/>
    <property type="match status" value="1"/>
</dbReference>
<dbReference type="InterPro" id="IPR042104">
    <property type="entry name" value="PKS_dehydratase_sf"/>
</dbReference>
<dbReference type="SMART" id="SM00825">
    <property type="entry name" value="PKS_KS"/>
    <property type="match status" value="1"/>
</dbReference>
<dbReference type="CDD" id="cd00833">
    <property type="entry name" value="PKS"/>
    <property type="match status" value="2"/>
</dbReference>
<feature type="domain" description="Ketosynthase family 3 (KS3)" evidence="12">
    <location>
        <begin position="57"/>
        <end position="485"/>
    </location>
</feature>
<dbReference type="InterPro" id="IPR016039">
    <property type="entry name" value="Thiolase-like"/>
</dbReference>
<evidence type="ECO:0000259" key="11">
    <source>
        <dbReference type="PROSITE" id="PS50075"/>
    </source>
</evidence>
<evidence type="ECO:0000256" key="3">
    <source>
        <dbReference type="ARBA" id="ARBA00022450"/>
    </source>
</evidence>
<dbReference type="Gene3D" id="1.10.1200.10">
    <property type="entry name" value="ACP-like"/>
    <property type="match status" value="1"/>
</dbReference>